<accession>A0A2I2KKF3</accession>
<evidence type="ECO:0000313" key="1">
    <source>
        <dbReference type="EMBL" id="SNQ46151.1"/>
    </source>
</evidence>
<reference evidence="1 2" key="1">
    <citation type="submission" date="2017-06" db="EMBL/GenBank/DDBJ databases">
        <authorList>
            <person name="Kim H.J."/>
            <person name="Triplett B.A."/>
        </authorList>
    </citation>
    <scope>NUCLEOTIDE SEQUENCE [LARGE SCALE GENOMIC DNA]</scope>
    <source>
        <strain evidence="1">FRACA_ARgP5</strain>
    </source>
</reference>
<dbReference type="AlphaFoldDB" id="A0A2I2KKF3"/>
<dbReference type="Proteomes" id="UP000234331">
    <property type="component" value="Unassembled WGS sequence"/>
</dbReference>
<name>A0A2I2KKF3_9ACTN</name>
<organism evidence="1 2">
    <name type="scientific">Frankia canadensis</name>
    <dbReference type="NCBI Taxonomy" id="1836972"/>
    <lineage>
        <taxon>Bacteria</taxon>
        <taxon>Bacillati</taxon>
        <taxon>Actinomycetota</taxon>
        <taxon>Actinomycetes</taxon>
        <taxon>Frankiales</taxon>
        <taxon>Frankiaceae</taxon>
        <taxon>Frankia</taxon>
    </lineage>
</organism>
<evidence type="ECO:0000313" key="2">
    <source>
        <dbReference type="Proteomes" id="UP000234331"/>
    </source>
</evidence>
<protein>
    <recommendedName>
        <fullName evidence="3">CopG family transcriptional regulator</fullName>
    </recommendedName>
</protein>
<evidence type="ECO:0008006" key="3">
    <source>
        <dbReference type="Google" id="ProtNLM"/>
    </source>
</evidence>
<keyword evidence="2" id="KW-1185">Reference proteome</keyword>
<sequence>MVKVDKMSVSFDGELGDAVRDAARRAGVGLSAWLAVAAAAKLRADALAEFLDSWETANPALTPEELARAERELGLRADQPAA</sequence>
<dbReference type="EMBL" id="FZMO01000034">
    <property type="protein sequence ID" value="SNQ46151.1"/>
    <property type="molecule type" value="Genomic_DNA"/>
</dbReference>
<gene>
    <name evidence="1" type="ORF">FRACA_1290004</name>
</gene>
<proteinExistence type="predicted"/>